<dbReference type="InterPro" id="IPR035979">
    <property type="entry name" value="RBD_domain_sf"/>
</dbReference>
<comment type="caution">
    <text evidence="5">The sequence shown here is derived from an EMBL/GenBank/DDBJ whole genome shotgun (WGS) entry which is preliminary data.</text>
</comment>
<name>A0A2R6PBY7_9APHY</name>
<dbReference type="InterPro" id="IPR000504">
    <property type="entry name" value="RRM_dom"/>
</dbReference>
<dbReference type="PANTHER" id="PTHR23236">
    <property type="entry name" value="EUKARYOTIC TRANSLATION INITIATION FACTOR 4B/4H"/>
    <property type="match status" value="1"/>
</dbReference>
<evidence type="ECO:0000256" key="1">
    <source>
        <dbReference type="ARBA" id="ARBA00022884"/>
    </source>
</evidence>
<evidence type="ECO:0000256" key="3">
    <source>
        <dbReference type="SAM" id="MobiDB-lite"/>
    </source>
</evidence>
<feature type="region of interest" description="Disordered" evidence="3">
    <location>
        <begin position="145"/>
        <end position="432"/>
    </location>
</feature>
<dbReference type="PROSITE" id="PS50102">
    <property type="entry name" value="RRM"/>
    <property type="match status" value="1"/>
</dbReference>
<feature type="compositionally biased region" description="Low complexity" evidence="3">
    <location>
        <begin position="300"/>
        <end position="309"/>
    </location>
</feature>
<evidence type="ECO:0000256" key="2">
    <source>
        <dbReference type="PROSITE-ProRule" id="PRU00176"/>
    </source>
</evidence>
<dbReference type="PANTHER" id="PTHR23236:SF11">
    <property type="entry name" value="EUKARYOTIC TRANSLATION INITIATION FACTOR 4H"/>
    <property type="match status" value="1"/>
</dbReference>
<feature type="compositionally biased region" description="Low complexity" evidence="3">
    <location>
        <begin position="405"/>
        <end position="417"/>
    </location>
</feature>
<dbReference type="InterPro" id="IPR012677">
    <property type="entry name" value="Nucleotide-bd_a/b_plait_sf"/>
</dbReference>
<feature type="compositionally biased region" description="Basic and acidic residues" evidence="3">
    <location>
        <begin position="367"/>
        <end position="384"/>
    </location>
</feature>
<dbReference type="SMART" id="SM00360">
    <property type="entry name" value="RRM"/>
    <property type="match status" value="1"/>
</dbReference>
<sequence>MSLNEFLGDNTLGSWADEMDALPTAPSGRADEDRSRQGDRRHDDFLSSRVDRGPPTHREDLPLPTEPPFTAFVGNLAFDLTDVDLEEFFAGHQTKSIKIIKDREDKPKGFGYIEFAELDGLKDALSKSGAALAGRNIRISVAEPPKERAGFGSGGGGFDDEKFANNWRRDGPLPDAPSQDGSRRRYDGPSAREPPPPAVSDNISDWRSSRQPARAPPPEADAPSFKRRGSGFRSQEGAPQNLADTEDTWTIGSRFKPSTPSESGGPGSRFGSLRGKGEMGPPRDTASPPDESDWRRPRTLSRNSTSPSSSVPPTPQMGRRKLELLPRSGASAAPSPLSSPNPANTSQQRASPFGNAKPVDTVAKENAVAERLEKEREQVKERVTHPMSRTSSRTASQRGDAVSRSTPTSTAPTSPKAESPKVAGTPSANVRPSFSFASAAAGKKDATEGDDAEVQDVVEKIAEVEI</sequence>
<dbReference type="Proteomes" id="UP000186601">
    <property type="component" value="Unassembled WGS sequence"/>
</dbReference>
<evidence type="ECO:0000313" key="5">
    <source>
        <dbReference type="EMBL" id="PSR88746.1"/>
    </source>
</evidence>
<dbReference type="EMBL" id="MLYV02000503">
    <property type="protein sequence ID" value="PSR88746.1"/>
    <property type="molecule type" value="Genomic_DNA"/>
</dbReference>
<dbReference type="Gene3D" id="3.30.70.330">
    <property type="match status" value="1"/>
</dbReference>
<accession>A0A2R6PBY7</accession>
<keyword evidence="1 2" id="KW-0694">RNA-binding</keyword>
<dbReference type="AlphaFoldDB" id="A0A2R6PBY7"/>
<evidence type="ECO:0000313" key="6">
    <source>
        <dbReference type="Proteomes" id="UP000186601"/>
    </source>
</evidence>
<organism evidence="5 6">
    <name type="scientific">Hermanssonia centrifuga</name>
    <dbReference type="NCBI Taxonomy" id="98765"/>
    <lineage>
        <taxon>Eukaryota</taxon>
        <taxon>Fungi</taxon>
        <taxon>Dikarya</taxon>
        <taxon>Basidiomycota</taxon>
        <taxon>Agaricomycotina</taxon>
        <taxon>Agaricomycetes</taxon>
        <taxon>Polyporales</taxon>
        <taxon>Meruliaceae</taxon>
        <taxon>Hermanssonia</taxon>
    </lineage>
</organism>
<feature type="domain" description="RRM" evidence="4">
    <location>
        <begin position="69"/>
        <end position="144"/>
    </location>
</feature>
<feature type="compositionally biased region" description="Low complexity" evidence="3">
    <location>
        <begin position="325"/>
        <end position="343"/>
    </location>
</feature>
<evidence type="ECO:0000259" key="4">
    <source>
        <dbReference type="PROSITE" id="PS50102"/>
    </source>
</evidence>
<proteinExistence type="predicted"/>
<dbReference type="SUPFAM" id="SSF54928">
    <property type="entry name" value="RNA-binding domain, RBD"/>
    <property type="match status" value="1"/>
</dbReference>
<gene>
    <name evidence="5" type="ORF">PHLCEN_2v5097</name>
</gene>
<dbReference type="OrthoDB" id="48651at2759"/>
<protein>
    <recommendedName>
        <fullName evidence="4">RRM domain-containing protein</fullName>
    </recommendedName>
</protein>
<reference evidence="5 6" key="1">
    <citation type="submission" date="2018-02" db="EMBL/GenBank/DDBJ databases">
        <title>Genome sequence of the basidiomycete white-rot fungus Phlebia centrifuga.</title>
        <authorList>
            <person name="Granchi Z."/>
            <person name="Peng M."/>
            <person name="de Vries R.P."/>
            <person name="Hilden K."/>
            <person name="Makela M.R."/>
            <person name="Grigoriev I."/>
            <person name="Riley R."/>
        </authorList>
    </citation>
    <scope>NUCLEOTIDE SEQUENCE [LARGE SCALE GENOMIC DNA]</scope>
    <source>
        <strain evidence="5 6">FBCC195</strain>
    </source>
</reference>
<dbReference type="STRING" id="98765.A0A2R6PBY7"/>
<dbReference type="GO" id="GO:0005730">
    <property type="term" value="C:nucleolus"/>
    <property type="evidence" value="ECO:0007669"/>
    <property type="project" value="TreeGrafter"/>
</dbReference>
<feature type="region of interest" description="Disordered" evidence="3">
    <location>
        <begin position="1"/>
        <end position="66"/>
    </location>
</feature>
<feature type="compositionally biased region" description="Basic and acidic residues" evidence="3">
    <location>
        <begin position="29"/>
        <end position="61"/>
    </location>
</feature>
<keyword evidence="6" id="KW-1185">Reference proteome</keyword>
<dbReference type="Pfam" id="PF00076">
    <property type="entry name" value="RRM_1"/>
    <property type="match status" value="1"/>
</dbReference>
<feature type="compositionally biased region" description="Polar residues" evidence="3">
    <location>
        <begin position="387"/>
        <end position="397"/>
    </location>
</feature>
<dbReference type="GO" id="GO:0003723">
    <property type="term" value="F:RNA binding"/>
    <property type="evidence" value="ECO:0007669"/>
    <property type="project" value="UniProtKB-UniRule"/>
</dbReference>
<feature type="compositionally biased region" description="Basic and acidic residues" evidence="3">
    <location>
        <begin position="159"/>
        <end position="172"/>
    </location>
</feature>